<gene>
    <name evidence="25" type="ORF">SSX86_023794</name>
</gene>
<dbReference type="GO" id="GO:0071949">
    <property type="term" value="F:FAD binding"/>
    <property type="evidence" value="ECO:0007669"/>
    <property type="project" value="InterPro"/>
</dbReference>
<dbReference type="GO" id="GO:0006281">
    <property type="term" value="P:DNA repair"/>
    <property type="evidence" value="ECO:0007669"/>
    <property type="project" value="UniProtKB-UniRule"/>
</dbReference>
<dbReference type="SMART" id="SM00487">
    <property type="entry name" value="DEXDc"/>
    <property type="match status" value="2"/>
</dbReference>
<dbReference type="PROSITE" id="PS51192">
    <property type="entry name" value="HELICASE_ATP_BIND_1"/>
    <property type="match status" value="2"/>
</dbReference>
<dbReference type="SUPFAM" id="SSF55103">
    <property type="entry name" value="FAD-linked oxidases, C-terminal domain"/>
    <property type="match status" value="1"/>
</dbReference>
<evidence type="ECO:0000256" key="7">
    <source>
        <dbReference type="ARBA" id="ARBA00022741"/>
    </source>
</evidence>
<dbReference type="GO" id="GO:0031011">
    <property type="term" value="C:Ino80 complex"/>
    <property type="evidence" value="ECO:0007669"/>
    <property type="project" value="UniProtKB-UniRule"/>
</dbReference>
<dbReference type="EC" id="3.6.4.-" evidence="17"/>
<evidence type="ECO:0000256" key="8">
    <source>
        <dbReference type="ARBA" id="ARBA00022763"/>
    </source>
</evidence>
<dbReference type="PANTHER" id="PTHR45685:SF2">
    <property type="entry name" value="CHROMATIN-REMODELING ATPASE INO80"/>
    <property type="match status" value="1"/>
</dbReference>
<feature type="domain" description="DBINO" evidence="24">
    <location>
        <begin position="848"/>
        <end position="973"/>
    </location>
</feature>
<dbReference type="InterPro" id="IPR050520">
    <property type="entry name" value="INO80/SWR1_helicase"/>
</dbReference>
<dbReference type="InterPro" id="IPR049730">
    <property type="entry name" value="SNF2/RAD54-like_C"/>
</dbReference>
<evidence type="ECO:0000256" key="10">
    <source>
        <dbReference type="ARBA" id="ARBA00022827"/>
    </source>
</evidence>
<dbReference type="GO" id="GO:0016887">
    <property type="term" value="F:ATP hydrolysis activity"/>
    <property type="evidence" value="ECO:0007669"/>
    <property type="project" value="TreeGrafter"/>
</dbReference>
<keyword evidence="11 17" id="KW-0067">ATP-binding</keyword>
<dbReference type="InterPro" id="IPR016170">
    <property type="entry name" value="Cytok_DH_C_sf"/>
</dbReference>
<dbReference type="PROSITE" id="PS51387">
    <property type="entry name" value="FAD_PCMH"/>
    <property type="match status" value="1"/>
</dbReference>
<dbReference type="Proteomes" id="UP001408789">
    <property type="component" value="Unassembled WGS sequence"/>
</dbReference>
<dbReference type="PANTHER" id="PTHR45685">
    <property type="entry name" value="HELICASE SRCAP-RELATED"/>
    <property type="match status" value="1"/>
</dbReference>
<dbReference type="Gene3D" id="3.40.50.10810">
    <property type="entry name" value="Tandem AAA-ATPase domain"/>
    <property type="match status" value="2"/>
</dbReference>
<keyword evidence="14 17" id="KW-0234">DNA repair</keyword>
<proteinExistence type="inferred from homology"/>
<dbReference type="InterPro" id="IPR016166">
    <property type="entry name" value="FAD-bd_PCMH"/>
</dbReference>
<evidence type="ECO:0000313" key="25">
    <source>
        <dbReference type="EMBL" id="KAK9056433.1"/>
    </source>
</evidence>
<reference evidence="25 26" key="1">
    <citation type="submission" date="2024-04" db="EMBL/GenBank/DDBJ databases">
        <title>The reference genome of an endangered Asteraceae, Deinandra increscens subsp. villosa, native to the Central Coast of California.</title>
        <authorList>
            <person name="Guilliams M."/>
            <person name="Hasenstab-Lehman K."/>
            <person name="Meyer R."/>
            <person name="Mcevoy S."/>
        </authorList>
    </citation>
    <scope>NUCLEOTIDE SEQUENCE [LARGE SCALE GENOMIC DNA]</scope>
    <source>
        <tissue evidence="25">Leaf</tissue>
    </source>
</reference>
<organism evidence="25 26">
    <name type="scientific">Deinandra increscens subsp. villosa</name>
    <dbReference type="NCBI Taxonomy" id="3103831"/>
    <lineage>
        <taxon>Eukaryota</taxon>
        <taxon>Viridiplantae</taxon>
        <taxon>Streptophyta</taxon>
        <taxon>Embryophyta</taxon>
        <taxon>Tracheophyta</taxon>
        <taxon>Spermatophyta</taxon>
        <taxon>Magnoliopsida</taxon>
        <taxon>eudicotyledons</taxon>
        <taxon>Gunneridae</taxon>
        <taxon>Pentapetalae</taxon>
        <taxon>asterids</taxon>
        <taxon>campanulids</taxon>
        <taxon>Asterales</taxon>
        <taxon>Asteraceae</taxon>
        <taxon>Asteroideae</taxon>
        <taxon>Heliantheae alliance</taxon>
        <taxon>Madieae</taxon>
        <taxon>Madiinae</taxon>
        <taxon>Deinandra</taxon>
    </lineage>
</organism>
<dbReference type="Pfam" id="PF09265">
    <property type="entry name" value="Cytokin-bind"/>
    <property type="match status" value="1"/>
</dbReference>
<keyword evidence="20" id="KW-0732">Signal</keyword>
<dbReference type="GO" id="GO:0042393">
    <property type="term" value="F:histone binding"/>
    <property type="evidence" value="ECO:0007669"/>
    <property type="project" value="TreeGrafter"/>
</dbReference>
<dbReference type="Pfam" id="PF00176">
    <property type="entry name" value="SNF2-rel_dom"/>
    <property type="match status" value="2"/>
</dbReference>
<dbReference type="SUPFAM" id="SSF52540">
    <property type="entry name" value="P-loop containing nucleoside triphosphate hydrolases"/>
    <property type="match status" value="4"/>
</dbReference>
<dbReference type="Gene3D" id="3.40.50.300">
    <property type="entry name" value="P-loop containing nucleotide triphosphate hydrolases"/>
    <property type="match status" value="2"/>
</dbReference>
<comment type="subunit">
    <text evidence="17">Component of the INO80 chromatin-remodeling complex.</text>
</comment>
<evidence type="ECO:0000313" key="26">
    <source>
        <dbReference type="Proteomes" id="UP001408789"/>
    </source>
</evidence>
<feature type="domain" description="DBINO" evidence="24">
    <location>
        <begin position="1749"/>
        <end position="1874"/>
    </location>
</feature>
<keyword evidence="8 17" id="KW-0227">DNA damage</keyword>
<evidence type="ECO:0000256" key="19">
    <source>
        <dbReference type="SAM" id="MobiDB-lite"/>
    </source>
</evidence>
<evidence type="ECO:0000256" key="5">
    <source>
        <dbReference type="ARBA" id="ARBA00019805"/>
    </source>
</evidence>
<evidence type="ECO:0000256" key="9">
    <source>
        <dbReference type="ARBA" id="ARBA00022801"/>
    </source>
</evidence>
<evidence type="ECO:0000259" key="24">
    <source>
        <dbReference type="PROSITE" id="PS51413"/>
    </source>
</evidence>
<evidence type="ECO:0000256" key="18">
    <source>
        <dbReference type="SAM" id="Coils"/>
    </source>
</evidence>
<feature type="domain" description="FAD-binding PCMH-type" evidence="23">
    <location>
        <begin position="67"/>
        <end position="250"/>
    </location>
</feature>
<dbReference type="SMART" id="SM00490">
    <property type="entry name" value="HELICc"/>
    <property type="match status" value="2"/>
</dbReference>
<dbReference type="SUPFAM" id="SSF56176">
    <property type="entry name" value="FAD-binding/transporter-associated domain-like"/>
    <property type="match status" value="1"/>
</dbReference>
<evidence type="ECO:0000259" key="22">
    <source>
        <dbReference type="PROSITE" id="PS51194"/>
    </source>
</evidence>
<comment type="function">
    <text evidence="17">ATPase component of the INO80 complex which remodels chromatin by shifting nucleosomes and is involved in DNA repair.</text>
</comment>
<feature type="compositionally biased region" description="Polar residues" evidence="19">
    <location>
        <begin position="617"/>
        <end position="630"/>
    </location>
</feature>
<feature type="region of interest" description="Disordered" evidence="19">
    <location>
        <begin position="611"/>
        <end position="642"/>
    </location>
</feature>
<dbReference type="Pfam" id="PF00271">
    <property type="entry name" value="Helicase_C"/>
    <property type="match status" value="2"/>
</dbReference>
<evidence type="ECO:0000256" key="1">
    <source>
        <dbReference type="ARBA" id="ARBA00001974"/>
    </source>
</evidence>
<dbReference type="CDD" id="cd18793">
    <property type="entry name" value="SF2_C_SNF"/>
    <property type="match status" value="2"/>
</dbReference>
<dbReference type="InterPro" id="IPR027417">
    <property type="entry name" value="P-loop_NTPase"/>
</dbReference>
<keyword evidence="12" id="KW-0560">Oxidoreductase</keyword>
<dbReference type="InterPro" id="IPR016169">
    <property type="entry name" value="FAD-bd_PCMH_sub2"/>
</dbReference>
<accession>A0AAP0CK74</accession>
<evidence type="ECO:0000256" key="12">
    <source>
        <dbReference type="ARBA" id="ARBA00023002"/>
    </source>
</evidence>
<comment type="caution">
    <text evidence="25">The sequence shown here is derived from an EMBL/GenBank/DDBJ whole genome shotgun (WGS) entry which is preliminary data.</text>
</comment>
<dbReference type="EMBL" id="JBCNJP010000024">
    <property type="protein sequence ID" value="KAK9056433.1"/>
    <property type="molecule type" value="Genomic_DNA"/>
</dbReference>
<dbReference type="InterPro" id="IPR016167">
    <property type="entry name" value="FAD-bd_PCMH_sub1"/>
</dbReference>
<dbReference type="GO" id="GO:0009690">
    <property type="term" value="P:cytokinin metabolic process"/>
    <property type="evidence" value="ECO:0007669"/>
    <property type="project" value="InterPro"/>
</dbReference>
<dbReference type="InterPro" id="IPR038718">
    <property type="entry name" value="SNF2-like_sf"/>
</dbReference>
<keyword evidence="10" id="KW-0274">FAD</keyword>
<evidence type="ECO:0000256" key="6">
    <source>
        <dbReference type="ARBA" id="ARBA00022630"/>
    </source>
</evidence>
<feature type="domain" description="Helicase ATP-binding" evidence="21">
    <location>
        <begin position="1997"/>
        <end position="2168"/>
    </location>
</feature>
<dbReference type="InterPro" id="IPR036318">
    <property type="entry name" value="FAD-bd_PCMH-like_sf"/>
</dbReference>
<dbReference type="FunFam" id="3.40.462.10:FF:000001">
    <property type="entry name" value="Cytokinin dehydrogenase 2"/>
    <property type="match status" value="1"/>
</dbReference>
<dbReference type="FunFam" id="3.40.50.10810:FF:000006">
    <property type="entry name" value="Putative DNA helicase INO80"/>
    <property type="match status" value="2"/>
</dbReference>
<comment type="subcellular location">
    <subcellularLocation>
        <location evidence="2 17">Nucleus</location>
    </subcellularLocation>
</comment>
<keyword evidence="6" id="KW-0285">Flavoprotein</keyword>
<protein>
    <recommendedName>
        <fullName evidence="5 17">Chromatin-remodeling ATPase INO80</fullName>
        <ecNumber evidence="17">3.6.4.-</ecNumber>
    </recommendedName>
</protein>
<dbReference type="GO" id="GO:0003677">
    <property type="term" value="F:DNA binding"/>
    <property type="evidence" value="ECO:0007669"/>
    <property type="project" value="UniProtKB-UniRule"/>
</dbReference>
<dbReference type="GO" id="GO:0005524">
    <property type="term" value="F:ATP binding"/>
    <property type="evidence" value="ECO:0007669"/>
    <property type="project" value="UniProtKB-UniRule"/>
</dbReference>
<name>A0AAP0CK74_9ASTR</name>
<feature type="region of interest" description="Disordered" evidence="19">
    <location>
        <begin position="546"/>
        <end position="589"/>
    </location>
</feature>
<dbReference type="Pfam" id="PF13892">
    <property type="entry name" value="DBINO"/>
    <property type="match status" value="2"/>
</dbReference>
<keyword evidence="13 17" id="KW-0238">DNA-binding</keyword>
<comment type="domain">
    <text evidence="17">The DBINO region is involved in binding to DNA.</text>
</comment>
<evidence type="ECO:0000256" key="4">
    <source>
        <dbReference type="ARBA" id="ARBA00007025"/>
    </source>
</evidence>
<feature type="signal peptide" evidence="20">
    <location>
        <begin position="1"/>
        <end position="18"/>
    </location>
</feature>
<dbReference type="PROSITE" id="PS51413">
    <property type="entry name" value="DBINO"/>
    <property type="match status" value="2"/>
</dbReference>
<evidence type="ECO:0000256" key="13">
    <source>
        <dbReference type="ARBA" id="ARBA00023125"/>
    </source>
</evidence>
<dbReference type="InterPro" id="IPR001650">
    <property type="entry name" value="Helicase_C-like"/>
</dbReference>
<feature type="domain" description="Helicase C-terminal" evidence="22">
    <location>
        <begin position="1581"/>
        <end position="1744"/>
    </location>
</feature>
<dbReference type="GO" id="GO:0006338">
    <property type="term" value="P:chromatin remodeling"/>
    <property type="evidence" value="ECO:0007669"/>
    <property type="project" value="UniProtKB-UniRule"/>
</dbReference>
<feature type="domain" description="Helicase ATP-binding" evidence="21">
    <location>
        <begin position="1096"/>
        <end position="1267"/>
    </location>
</feature>
<comment type="similarity">
    <text evidence="3">Belongs to the oxygen-dependent FAD-linked oxidoreductase family.</text>
</comment>
<evidence type="ECO:0000256" key="16">
    <source>
        <dbReference type="ARBA" id="ARBA00048224"/>
    </source>
</evidence>
<dbReference type="PROSITE" id="PS51194">
    <property type="entry name" value="HELICASE_CTER"/>
    <property type="match status" value="2"/>
</dbReference>
<evidence type="ECO:0000256" key="2">
    <source>
        <dbReference type="ARBA" id="ARBA00004123"/>
    </source>
</evidence>
<keyword evidence="15" id="KW-0539">Nucleus</keyword>
<dbReference type="InterPro" id="IPR020838">
    <property type="entry name" value="DBINO"/>
</dbReference>
<comment type="catalytic activity">
    <reaction evidence="16">
        <text>N(6)-dimethylallyladenine + A + H2O = 3-methyl-2-butenal + adenine + AH2</text>
        <dbReference type="Rhea" id="RHEA:13625"/>
        <dbReference type="ChEBI" id="CHEBI:13193"/>
        <dbReference type="ChEBI" id="CHEBI:15377"/>
        <dbReference type="ChEBI" id="CHEBI:15825"/>
        <dbReference type="ChEBI" id="CHEBI:16708"/>
        <dbReference type="ChEBI" id="CHEBI:17499"/>
        <dbReference type="ChEBI" id="CHEBI:17660"/>
        <dbReference type="EC" id="1.5.99.12"/>
    </reaction>
</comment>
<feature type="domain" description="Helicase C-terminal" evidence="22">
    <location>
        <begin position="2608"/>
        <end position="2768"/>
    </location>
</feature>
<comment type="similarity">
    <text evidence="4 17">Belongs to the SNF2/RAD54 helicase family.</text>
</comment>
<evidence type="ECO:0000259" key="23">
    <source>
        <dbReference type="PROSITE" id="PS51387"/>
    </source>
</evidence>
<dbReference type="InterPro" id="IPR006094">
    <property type="entry name" value="Oxid_FAD_bind_N"/>
</dbReference>
<dbReference type="Gene3D" id="3.30.43.10">
    <property type="entry name" value="Uridine Diphospho-n-acetylenolpyruvylglucosamine Reductase, domain 2"/>
    <property type="match status" value="1"/>
</dbReference>
<comment type="cofactor">
    <cofactor evidence="1">
        <name>FAD</name>
        <dbReference type="ChEBI" id="CHEBI:57692"/>
    </cofactor>
</comment>
<dbReference type="InterPro" id="IPR000330">
    <property type="entry name" value="SNF2_N"/>
</dbReference>
<dbReference type="Gene3D" id="3.30.465.10">
    <property type="match status" value="1"/>
</dbReference>
<feature type="chain" id="PRO_5042838391" description="Chromatin-remodeling ATPase INO80" evidence="20">
    <location>
        <begin position="19"/>
        <end position="2877"/>
    </location>
</feature>
<evidence type="ECO:0000256" key="20">
    <source>
        <dbReference type="SAM" id="SignalP"/>
    </source>
</evidence>
<evidence type="ECO:0000256" key="17">
    <source>
        <dbReference type="RuleBase" id="RU368001"/>
    </source>
</evidence>
<evidence type="ECO:0000256" key="15">
    <source>
        <dbReference type="ARBA" id="ARBA00023242"/>
    </source>
</evidence>
<keyword evidence="9 17" id="KW-0378">Hydrolase</keyword>
<dbReference type="InterPro" id="IPR014001">
    <property type="entry name" value="Helicase_ATP-bd"/>
</dbReference>
<evidence type="ECO:0000259" key="21">
    <source>
        <dbReference type="PROSITE" id="PS51192"/>
    </source>
</evidence>
<dbReference type="InterPro" id="IPR016164">
    <property type="entry name" value="FAD-linked_Oxase-like_C"/>
</dbReference>
<dbReference type="InterPro" id="IPR015345">
    <property type="entry name" value="Cytokinin_DH_FAD/cytokin-bd"/>
</dbReference>
<dbReference type="Gene3D" id="3.40.462.10">
    <property type="entry name" value="FAD-linked oxidases, C-terminal domain"/>
    <property type="match status" value="1"/>
</dbReference>
<comment type="catalytic activity">
    <reaction evidence="17">
        <text>ATP + H2O = ADP + phosphate + H(+)</text>
        <dbReference type="Rhea" id="RHEA:13065"/>
        <dbReference type="ChEBI" id="CHEBI:15377"/>
        <dbReference type="ChEBI" id="CHEBI:15378"/>
        <dbReference type="ChEBI" id="CHEBI:30616"/>
        <dbReference type="ChEBI" id="CHEBI:43474"/>
        <dbReference type="ChEBI" id="CHEBI:456216"/>
    </reaction>
</comment>
<evidence type="ECO:0000256" key="3">
    <source>
        <dbReference type="ARBA" id="ARBA00005466"/>
    </source>
</evidence>
<feature type="compositionally biased region" description="Basic and acidic residues" evidence="19">
    <location>
        <begin position="2800"/>
        <end position="2812"/>
    </location>
</feature>
<keyword evidence="7" id="KW-0547">Nucleotide-binding</keyword>
<keyword evidence="26" id="KW-1185">Reference proteome</keyword>
<feature type="compositionally biased region" description="Polar residues" evidence="19">
    <location>
        <begin position="2851"/>
        <end position="2866"/>
    </location>
</feature>
<feature type="coiled-coil region" evidence="18">
    <location>
        <begin position="1821"/>
        <end position="1860"/>
    </location>
</feature>
<feature type="region of interest" description="Disordered" evidence="19">
    <location>
        <begin position="2782"/>
        <end position="2877"/>
    </location>
</feature>
<dbReference type="GO" id="GO:0019139">
    <property type="term" value="F:cytokinin dehydrogenase activity"/>
    <property type="evidence" value="ECO:0007669"/>
    <property type="project" value="UniProtKB-EC"/>
</dbReference>
<sequence>MFKHSNLVIKILIALILGNTFDKNKISSTTYLPNHETITSLMKTLKLDGDLSFHNIHHASKDFGNRYHSLPLAVLYPKSVSDISTLVNYVFQMGPTSELTVAPRGHGHSLEGQAQTHQGVVINMESLAKTQEMQFHTNGNNTNTPFVDVSAGELWIDILHESLKHGLAPKSWTDYLHLTVGGTLSNAGISGQAFRHGPQINNVYQLQVVTGTGEVVTCTKEKNSDLFHGVLGGLGQFGIITRAHISLEPAPDMVKWIKVLYLDFATFTKDQEQLISSNGSFDYVEGFVLINRTGLLNNWRSSFKNKDPVQAREFVSEGKTIFCLEIAKYFKQEDVHTIDQKIEGLLSKLNYNEFTLFVSEVSYVDFLDRVHVSELKLQEKGLWDVPHPWLNVLVPRSKIHKFANEVFEKILTDTSNGPILIYPVDKSRWNTKTSMVTPNENVFYLVAFLSSAMPSSTGSDSLENIMIQNKKILDICETANLETKQYLPHYNTHEEWKKHFGSQWEVFVRRKLMYDPLALLTPGQKIFQKASLTKFQLPQGDEFDYYANSSQGESRGSRGVPMTGRNNGMMLEKRKRRNSYSSDEDQDGSYDEYFSEERYRAMLGEHVHKYKRRNKHSNLPSSASTRNGTFGNKGGSGSKDHKLGNGRLGAHKIEMTPQSAGHYKEADFSPEYGLDRSVAYLDIGDGVSYKIPPTYEVLASSLNLPKASDIRMEEFYLTGTLDLGSLASMMSSDKRFGPRSGSGMGEPKPQYESLWARLSSQTSNNSPDKFSLKVSDAALNSYSAPEGAAGSFRRFIMSESGVLQVHYVKVLEKGDTYEIIERSLPTKHNERKDSSVIEKEEMDRVDKFWVSIVRKDIPKHHRFFINFHRKQLTDAKRFSENCQREVKMKVSRSLKLMRGASIRTRKLSRDMLVFWKRVDKEMAEIRKREEKEAAEALKREQELREAKRQQQRLNFLLSQTELYGHFMQNKSSSQPPEILLENDKTNDQEATMNSLEAVAIEEDPEEAQMKMEALKAAQDAVSKQKKITSAFDDECLKFRQASGVEDPEQPDSTVAEPSNMDLLHPSTMPVASSVQTPELFKGSLKDYQLKGLQWLVNCYEQGLNGILADEMGLGKTIQAMAFLAHLAEEKNIWGPFLVVAPTSVLNNWADEIGRFCPDLKTLPYWGGIQERTILRKNINPKRLYRRDAGFHILITSYQLLVSDEKYFRRVKWQYMVLDEAQAIKSSTSIRWKTLLSFNCRNRLLLTGTPVQNNMAELWALLHFIMPTLFDSHEQFNEWFSKGIENHAEHGGTLNEHQLSRLIPKLIYQEVMRGLDIFSSGGKYGIKRESFERYFNIFSALNIYQSIFKQDKQELSIKNGVFGFTRLIDLSPAETSFIATASLMERLLFSVSRCDSRILDGFVNLIMEKEYNNDVECNHIGKEKVRAVTKMLLLPSKTEISILKQRLATGPMDAPFEALVLSHEERLASDGRLLHSAFSFIPPIRAPPIDADCPDRDFAYRKVEELHNPWIKRLLLGFARTSDSNGPRKPDGAPHHLIQEIDEELPVLQPALQLTHKIFGSCPPMQSFDPAKMLTDSGKLQTLDILLKRLRAGNHRVLLFAQMTKMLNIIEDYMNYRKYRYLRLDGSSTITDRRDMVKDFQLRNDIFVFLLSTRAGGVGINLTAADTVIFYESDWNPTLDLQAMDRAHRLAGSFRRFIMSESGVLQVHYVKVLEKGDTYEIIERSLPTKHNERKDSSVIEKEEMDRVDKFWVSIVRKDIPKHHRFFINFHRKQLTDAKRFSENCQREVKMKVSRSLKLMRGASIRTRKLSRDMLVFWKRVDKEMAEIRKREEKEAAEALKREQELREAKRQQQRLNFLLSQTELYGHFMQNKSSSQPPEILLENDKTNDQEATMNSLEAVAIEEDPEEAQMKMEALKAAQDAVSKQKKITSAFDDECLKFRQASGVEDPEQPDSTVAEPSNMDLLHPSTMPVASSVQTPELFKGSLKDYQLKGLQWLVNCYEQGLNGILADEMGLGKTIQAMAFLAHLAEEKNIWGPFLVVAPTSVLNNWADEIGRFCPDLKTLPYWGGIQERTILRKNINPKRLYRRDAGFHILITSYQLLVSDEKYFRRVKWQYMVLDEAQAIKSSTSIRWKTLLSFNCRNRLLLTGTPVQNNMAELWALLHFIMPTLFDSHEQFNEWFSKGIENHAEHGGTLNEHQLSRLHAILKPFMLRRVKKDVVSELTRKTEVTVHCKLSSRQQAFYQAIKNKISLAELFDSNRGQLNEKKFMNLMNIVIQLRKVCNHPELFERNEGSSYFYFGDIPNPLLPPPFGELEDVYYSGIKNPITYKIPKLIYQEVMRGLDIFSSGGKYGIKRESFERYFNIFSALNIYQSIFKQDKQEPSIKNGVFGFTRLIDLSPAETSFIATASLMERLLFSVSRCDSRILDGFVNLIMEKEYNNDVECNHIGKEKVRAVTKMLLLPSKTEISILKQRLATGPMDAPFEALVLSHEERLASDGRLLHSAFSFIPPIRAPPIDADCPDRDFAYRKVEELHNPWIKRLLLGFARTSDSNGPRKPDGAPHHLIQEINEELPVLQPALQLTHKIFGSCPPMQSFDPAKMLTDSGKLQTLDILLKRLRAGNHRVLLFAQMTKMLNIIEDYMNYRKYRYLRLDGSSTITDRRDMVKDFQLRNDIFVFLLSTRAGGVGINLTAADTVIFYESDWNPTLDLQAMDRAHRLGQTKDVTVYRLICKETVEEKILHRASQKSTVQQLVMTGGHIQGDILAPEDVISLLIDDAQMEQKLKEIPQAKDRHKRKSGTKAIRIDDEGDARFEDLTAPEPSPDAYTTSPGDKPMSSKKRKATTEKAPPKSRPQKGNKNPDSSASNTISESDEAIYRHPQ</sequence>
<feature type="coiled-coil region" evidence="18">
    <location>
        <begin position="920"/>
        <end position="959"/>
    </location>
</feature>
<evidence type="ECO:0000256" key="14">
    <source>
        <dbReference type="ARBA" id="ARBA00023204"/>
    </source>
</evidence>
<evidence type="ECO:0000256" key="11">
    <source>
        <dbReference type="ARBA" id="ARBA00022840"/>
    </source>
</evidence>
<dbReference type="Pfam" id="PF01565">
    <property type="entry name" value="FAD_binding_4"/>
    <property type="match status" value="1"/>
</dbReference>
<keyword evidence="18" id="KW-0175">Coiled coil</keyword>